<name>A0ABN0RDX7_9LIST</name>
<evidence type="ECO:0000256" key="1">
    <source>
        <dbReference type="ARBA" id="ARBA00022603"/>
    </source>
</evidence>
<dbReference type="CDD" id="cd11572">
    <property type="entry name" value="RlmI_M_like"/>
    <property type="match status" value="1"/>
</dbReference>
<dbReference type="SUPFAM" id="SSF53335">
    <property type="entry name" value="S-adenosyl-L-methionine-dependent methyltransferases"/>
    <property type="match status" value="1"/>
</dbReference>
<dbReference type="Proteomes" id="UP000019249">
    <property type="component" value="Unassembled WGS sequence"/>
</dbReference>
<protein>
    <submittedName>
        <fullName evidence="6">S-adenosylmethionine</fullName>
    </submittedName>
</protein>
<dbReference type="InterPro" id="IPR019614">
    <property type="entry name" value="SAM-dep_methyl-trfase"/>
</dbReference>
<dbReference type="InterPro" id="IPR036974">
    <property type="entry name" value="PUA_sf"/>
</dbReference>
<feature type="domain" description="RlmI-like PUA" evidence="5">
    <location>
        <begin position="9"/>
        <end position="71"/>
    </location>
</feature>
<evidence type="ECO:0000259" key="5">
    <source>
        <dbReference type="Pfam" id="PF17785"/>
    </source>
</evidence>
<dbReference type="InterPro" id="IPR015947">
    <property type="entry name" value="PUA-like_sf"/>
</dbReference>
<dbReference type="Gene3D" id="3.30.750.80">
    <property type="entry name" value="RNA methyltransferase domain (HRMD) like"/>
    <property type="match status" value="1"/>
</dbReference>
<dbReference type="Gene3D" id="3.40.50.150">
    <property type="entry name" value="Vaccinia Virus protein VP39"/>
    <property type="match status" value="1"/>
</dbReference>
<keyword evidence="3" id="KW-0949">S-adenosyl-L-methionine</keyword>
<dbReference type="Pfam" id="PF10672">
    <property type="entry name" value="Methyltrans_SAM"/>
    <property type="match status" value="1"/>
</dbReference>
<dbReference type="SUPFAM" id="SSF88697">
    <property type="entry name" value="PUA domain-like"/>
    <property type="match status" value="1"/>
</dbReference>
<keyword evidence="2" id="KW-0808">Transferase</keyword>
<comment type="caution">
    <text evidence="6">The sequence shown here is derived from an EMBL/GenBank/DDBJ whole genome shotgun (WGS) entry which is preliminary data.</text>
</comment>
<dbReference type="InterPro" id="IPR029063">
    <property type="entry name" value="SAM-dependent_MTases_sf"/>
</dbReference>
<dbReference type="InterPro" id="IPR041532">
    <property type="entry name" value="RlmI-like_PUA"/>
</dbReference>
<evidence type="ECO:0000313" key="6">
    <source>
        <dbReference type="EMBL" id="EUJ30542.1"/>
    </source>
</evidence>
<keyword evidence="7" id="KW-1185">Reference proteome</keyword>
<dbReference type="PROSITE" id="PS50890">
    <property type="entry name" value="PUA"/>
    <property type="match status" value="1"/>
</dbReference>
<organism evidence="6 7">
    <name type="scientific">Listeria floridensis FSL S10-1187</name>
    <dbReference type="NCBI Taxonomy" id="1265817"/>
    <lineage>
        <taxon>Bacteria</taxon>
        <taxon>Bacillati</taxon>
        <taxon>Bacillota</taxon>
        <taxon>Bacilli</taxon>
        <taxon>Bacillales</taxon>
        <taxon>Listeriaceae</taxon>
        <taxon>Listeria</taxon>
    </lineage>
</organism>
<dbReference type="PANTHER" id="PTHR43042:SF3">
    <property type="entry name" value="RIBOSOMAL RNA LARGE SUBUNIT METHYLTRANSFERASE YWBD-RELATED"/>
    <property type="match status" value="1"/>
</dbReference>
<evidence type="ECO:0000313" key="7">
    <source>
        <dbReference type="Proteomes" id="UP000019249"/>
    </source>
</evidence>
<dbReference type="EMBL" id="AODF01000023">
    <property type="protein sequence ID" value="EUJ30542.1"/>
    <property type="molecule type" value="Genomic_DNA"/>
</dbReference>
<evidence type="ECO:0000256" key="2">
    <source>
        <dbReference type="ARBA" id="ARBA00022679"/>
    </source>
</evidence>
<keyword evidence="1" id="KW-0489">Methyltransferase</keyword>
<accession>A0ABN0RDX7</accession>
<gene>
    <name evidence="6" type="ORF">MFLO_10403</name>
</gene>
<dbReference type="Gene3D" id="2.30.130.10">
    <property type="entry name" value="PUA domain"/>
    <property type="match status" value="1"/>
</dbReference>
<evidence type="ECO:0000259" key="4">
    <source>
        <dbReference type="Pfam" id="PF10672"/>
    </source>
</evidence>
<proteinExistence type="predicted"/>
<feature type="domain" description="S-adenosylmethionine-dependent methyltransferase" evidence="4">
    <location>
        <begin position="183"/>
        <end position="342"/>
    </location>
</feature>
<evidence type="ECO:0000256" key="3">
    <source>
        <dbReference type="ARBA" id="ARBA00022691"/>
    </source>
</evidence>
<reference evidence="6 7" key="1">
    <citation type="journal article" date="2014" name="Int. J. Syst. Evol. Microbiol.">
        <title>Listeria floridensis sp. nov., Listeria aquatica sp. nov., Listeria cornellensis sp. nov., Listeria riparia sp. nov. and Listeria grandensis sp. nov., from agricultural and natural environments.</title>
        <authorList>
            <person name="den Bakker H.C."/>
            <person name="Warchocki S."/>
            <person name="Wright E.M."/>
            <person name="Allred A.F."/>
            <person name="Ahlstrom C."/>
            <person name="Manuel C.S."/>
            <person name="Stasiewicz M.J."/>
            <person name="Burrell A."/>
            <person name="Roof S."/>
            <person name="Strawn L."/>
            <person name="Fortes E.D."/>
            <person name="Nightingale K.K."/>
            <person name="Kephart D."/>
            <person name="Wiedmann M."/>
        </authorList>
    </citation>
    <scope>NUCLEOTIDE SEQUENCE [LARGE SCALE GENOMIC DNA]</scope>
    <source>
        <strain evidence="6 7">FSL S10-1187</strain>
    </source>
</reference>
<dbReference type="CDD" id="cd02440">
    <property type="entry name" value="AdoMet_MTases"/>
    <property type="match status" value="1"/>
</dbReference>
<dbReference type="PANTHER" id="PTHR43042">
    <property type="entry name" value="SAM-DEPENDENT METHYLTRANSFERASE"/>
    <property type="match status" value="1"/>
</dbReference>
<dbReference type="Pfam" id="PF17785">
    <property type="entry name" value="PUA_3"/>
    <property type="match status" value="1"/>
</dbReference>
<sequence length="397" mass="45450">MIFLNEVTLKINKQHLKAYQNGYPLILRDNLETWRDDLHEGDLIRLVDSGGRFVAKGYYGLQNKGIGWIFTTEEQVNLDGSLFKRLIHKALEKRQSLFNDESTTAFRLFNGEGDGLGGITVDYYDGYLLFQWYSIGIYHYQKEFTRTWFDLPFVKGIYEKKRFETTEQASDFVGGTEAPLPLIVKENGINYATYLNDGWMTGIFLDQRDVRKRIMDHYASGKTVLNTFSYTGAFSVAALYGGALQTTSVDVAKRSRKKTAEQFEVNGIDPEAQAIVVEDVFQYFKYAKRKGLSFDLVITDPPSFARTKKITFRVAKDYPELLREVIAITARHGVIVASTNYAGFSLSKFTELVEKAFNGTGRSFAIRETYRLPHDFQVNKSFNEGNYLKVLFLELDI</sequence>